<evidence type="ECO:0000313" key="1">
    <source>
        <dbReference type="EMBL" id="MSS37751.1"/>
    </source>
</evidence>
<dbReference type="InterPro" id="IPR053735">
    <property type="entry name" value="Type_III_TA_endoRNase"/>
</dbReference>
<dbReference type="CDD" id="cd17492">
    <property type="entry name" value="toxin_CptN"/>
    <property type="match status" value="1"/>
</dbReference>
<name>A0A7X2TEA6_9CLOT</name>
<organism evidence="1 2">
    <name type="scientific">Clostridium porci</name>
    <dbReference type="NCBI Taxonomy" id="2605778"/>
    <lineage>
        <taxon>Bacteria</taxon>
        <taxon>Bacillati</taxon>
        <taxon>Bacillota</taxon>
        <taxon>Clostridia</taxon>
        <taxon>Eubacteriales</taxon>
        <taxon>Clostridiaceae</taxon>
        <taxon>Clostridium</taxon>
    </lineage>
</organism>
<dbReference type="EMBL" id="VUMD01000014">
    <property type="protein sequence ID" value="MSS37751.1"/>
    <property type="molecule type" value="Genomic_DNA"/>
</dbReference>
<proteinExistence type="predicted"/>
<accession>A0A7X2TEA6</accession>
<gene>
    <name evidence="1" type="ORF">FYJ39_14525</name>
</gene>
<evidence type="ECO:0000313" key="2">
    <source>
        <dbReference type="Proteomes" id="UP000429958"/>
    </source>
</evidence>
<dbReference type="NCBIfam" id="NF047359">
    <property type="entry name" value="CptIN"/>
    <property type="match status" value="1"/>
</dbReference>
<comment type="caution">
    <text evidence="1">The sequence shown here is derived from an EMBL/GenBank/DDBJ whole genome shotgun (WGS) entry which is preliminary data.</text>
</comment>
<dbReference type="Proteomes" id="UP000429958">
    <property type="component" value="Unassembled WGS sequence"/>
</dbReference>
<reference evidence="1 2" key="1">
    <citation type="submission" date="2019-08" db="EMBL/GenBank/DDBJ databases">
        <title>In-depth cultivation of the pig gut microbiome towards novel bacterial diversity and tailored functional studies.</title>
        <authorList>
            <person name="Wylensek D."/>
            <person name="Hitch T.C.A."/>
            <person name="Clavel T."/>
        </authorList>
    </citation>
    <scope>NUCLEOTIDE SEQUENCE [LARGE SCALE GENOMIC DNA]</scope>
    <source>
        <strain evidence="1 2">WCA-389-WT-23D1</strain>
    </source>
</reference>
<dbReference type="InterPro" id="IPR058108">
    <property type="entry name" value="CptIN-like"/>
</dbReference>
<dbReference type="Gene3D" id="3.10.129.130">
    <property type="match status" value="1"/>
</dbReference>
<protein>
    <submittedName>
        <fullName evidence="1">Uncharacterized protein</fullName>
    </submittedName>
</protein>
<dbReference type="AlphaFoldDB" id="A0A7X2TEA6"/>
<keyword evidence="2" id="KW-1185">Reference proteome</keyword>
<sequence length="170" mass="19998">MEIMTGSLYFVSDDFFTKIQDPYLKINYKDTKRPHYFAFRDSKTGLYWLVPCSSKIEKFERLIQKKQEQHKPTDTIKIVKIFDRKTVLLFQDMFPIIAAYIDGPYIKGGQPVRIADPKIIQEMEKNARKIINLLHRGVRFTPTQPDVIRIEKLMLAELQEAGTIKDRQSE</sequence>
<dbReference type="RefSeq" id="WP_154473200.1">
    <property type="nucleotide sequence ID" value="NZ_VUMD01000014.1"/>
</dbReference>